<evidence type="ECO:0000313" key="1">
    <source>
        <dbReference type="EMBL" id="THW07735.1"/>
    </source>
</evidence>
<accession>A0A4S9B951</accession>
<dbReference type="EMBL" id="QZBN01000842">
    <property type="protein sequence ID" value="THZ35760.1"/>
    <property type="molecule type" value="Genomic_DNA"/>
</dbReference>
<dbReference type="AlphaFoldDB" id="A0A4S9B951"/>
<evidence type="ECO:0000313" key="4">
    <source>
        <dbReference type="Proteomes" id="UP000310121"/>
    </source>
</evidence>
<dbReference type="Proteomes" id="UP000308014">
    <property type="component" value="Unassembled WGS sequence"/>
</dbReference>
<name>A0A4S9B951_AURPU</name>
<organism evidence="2 4">
    <name type="scientific">Aureobasidium pullulans</name>
    <name type="common">Black yeast</name>
    <name type="synonym">Pullularia pullulans</name>
    <dbReference type="NCBI Taxonomy" id="5580"/>
    <lineage>
        <taxon>Eukaryota</taxon>
        <taxon>Fungi</taxon>
        <taxon>Dikarya</taxon>
        <taxon>Ascomycota</taxon>
        <taxon>Pezizomycotina</taxon>
        <taxon>Dothideomycetes</taxon>
        <taxon>Dothideomycetidae</taxon>
        <taxon>Dothideales</taxon>
        <taxon>Saccotheciaceae</taxon>
        <taxon>Aureobasidium</taxon>
    </lineage>
</organism>
<protein>
    <submittedName>
        <fullName evidence="2">Uncharacterized protein</fullName>
    </submittedName>
</protein>
<dbReference type="EMBL" id="QZAJ01000666">
    <property type="protein sequence ID" value="THW07735.1"/>
    <property type="molecule type" value="Genomic_DNA"/>
</dbReference>
<comment type="caution">
    <text evidence="2">The sequence shown here is derived from an EMBL/GenBank/DDBJ whole genome shotgun (WGS) entry which is preliminary data.</text>
</comment>
<proteinExistence type="predicted"/>
<evidence type="ECO:0000313" key="2">
    <source>
        <dbReference type="EMBL" id="THZ35760.1"/>
    </source>
</evidence>
<dbReference type="Proteomes" id="UP000310121">
    <property type="component" value="Unassembled WGS sequence"/>
</dbReference>
<sequence length="124" mass="13980">MGKMARNKPMSAVEAKKAYALYAQNIDIRFLTCEFNGDIGKPYRVHGDIKSVKSVLGVTFHTKTMHSTDGKYKVWVWRDEAEKFSQDKFDVEIPTNEEVLRVMLERATGKDVAGNKVVVAQAVV</sequence>
<reference evidence="3 4" key="1">
    <citation type="submission" date="2018-10" db="EMBL/GenBank/DDBJ databases">
        <title>Fifty Aureobasidium pullulans genomes reveal a recombining polyextremotolerant generalist.</title>
        <authorList>
            <person name="Gostincar C."/>
            <person name="Turk M."/>
            <person name="Zajc J."/>
            <person name="Gunde-Cimerman N."/>
        </authorList>
    </citation>
    <scope>NUCLEOTIDE SEQUENCE [LARGE SCALE GENOMIC DNA]</scope>
    <source>
        <strain evidence="1 3">EXF-11318</strain>
        <strain evidence="2 4">EXF-3844</strain>
    </source>
</reference>
<gene>
    <name evidence="2" type="ORF">D6C90_07238</name>
    <name evidence="1" type="ORF">D6D24_09516</name>
</gene>
<evidence type="ECO:0000313" key="3">
    <source>
        <dbReference type="Proteomes" id="UP000308014"/>
    </source>
</evidence>